<evidence type="ECO:0000313" key="9">
    <source>
        <dbReference type="EMBL" id="TWP35705.1"/>
    </source>
</evidence>
<comment type="similarity">
    <text evidence="1">Belongs to the isochorismatase family.</text>
</comment>
<evidence type="ECO:0000256" key="6">
    <source>
        <dbReference type="ARBA" id="ARBA00039017"/>
    </source>
</evidence>
<dbReference type="GO" id="GO:0046872">
    <property type="term" value="F:metal ion binding"/>
    <property type="evidence" value="ECO:0007669"/>
    <property type="project" value="UniProtKB-KW"/>
</dbReference>
<reference evidence="9 10" key="1">
    <citation type="submission" date="2019-05" db="EMBL/GenBank/DDBJ databases">
        <authorList>
            <person name="Lee S.D."/>
        </authorList>
    </citation>
    <scope>NUCLEOTIDE SEQUENCE [LARGE SCALE GENOMIC DNA]</scope>
    <source>
        <strain evidence="9 10">C5-26</strain>
    </source>
</reference>
<evidence type="ECO:0000256" key="1">
    <source>
        <dbReference type="ARBA" id="ARBA00006336"/>
    </source>
</evidence>
<dbReference type="SUPFAM" id="SSF52499">
    <property type="entry name" value="Isochorismatase-like hydrolases"/>
    <property type="match status" value="1"/>
</dbReference>
<dbReference type="Proteomes" id="UP000320244">
    <property type="component" value="Unassembled WGS sequence"/>
</dbReference>
<proteinExistence type="inferred from homology"/>
<accession>A0A563DZY6</accession>
<keyword evidence="10" id="KW-1185">Reference proteome</keyword>
<feature type="domain" description="Isochorismatase-like" evidence="8">
    <location>
        <begin position="8"/>
        <end position="190"/>
    </location>
</feature>
<dbReference type="Gene3D" id="3.40.50.850">
    <property type="entry name" value="Isochorismatase-like"/>
    <property type="match status" value="1"/>
</dbReference>
<protein>
    <recommendedName>
        <fullName evidence="6">nicotinamidase</fullName>
        <ecNumber evidence="6">3.5.1.19</ecNumber>
    </recommendedName>
    <alternativeName>
        <fullName evidence="7">Nicotinamide deamidase</fullName>
    </alternativeName>
</protein>
<comment type="caution">
    <text evidence="9">The sequence shown here is derived from an EMBL/GenBank/DDBJ whole genome shotgun (WGS) entry which is preliminary data.</text>
</comment>
<evidence type="ECO:0000313" key="10">
    <source>
        <dbReference type="Proteomes" id="UP000320244"/>
    </source>
</evidence>
<organism evidence="9 10">
    <name type="scientific">Leekyejoonella antrihumi</name>
    <dbReference type="NCBI Taxonomy" id="1660198"/>
    <lineage>
        <taxon>Bacteria</taxon>
        <taxon>Bacillati</taxon>
        <taxon>Actinomycetota</taxon>
        <taxon>Actinomycetes</taxon>
        <taxon>Micrococcales</taxon>
        <taxon>Dermacoccaceae</taxon>
        <taxon>Leekyejoonella</taxon>
    </lineage>
</organism>
<dbReference type="InterPro" id="IPR000868">
    <property type="entry name" value="Isochorismatase-like_dom"/>
</dbReference>
<dbReference type="Pfam" id="PF00857">
    <property type="entry name" value="Isochorismatase"/>
    <property type="match status" value="1"/>
</dbReference>
<dbReference type="EC" id="3.5.1.19" evidence="6"/>
<dbReference type="OrthoDB" id="9791276at2"/>
<name>A0A563DZY6_9MICO</name>
<keyword evidence="3" id="KW-0479">Metal-binding</keyword>
<comment type="pathway">
    <text evidence="5">Cofactor biosynthesis; nicotinate biosynthesis; nicotinate from nicotinamide: step 1/1.</text>
</comment>
<gene>
    <name evidence="9" type="ORF">FGL98_12910</name>
</gene>
<dbReference type="EMBL" id="VCQV01000017">
    <property type="protein sequence ID" value="TWP35705.1"/>
    <property type="molecule type" value="Genomic_DNA"/>
</dbReference>
<evidence type="ECO:0000259" key="8">
    <source>
        <dbReference type="Pfam" id="PF00857"/>
    </source>
</evidence>
<sequence>MSETRRGLIIVDVQNDFCEGGSMGVTGGRDVAAAISRYVTQQGEWYSALVATADWHRDPGSHWSDAPDFVNSWPVHCEIGTHGAEFHPAVQPAVDRVEAIFRKGEFSAAYSGFEGSATVEGGTESLADWLSGHAIDAVDVVGIATDYCVRATALDAAAANLSTRVLLGLTAGVAASSTAKTLTELAGAGVILSGEPVVRTA</sequence>
<keyword evidence="4" id="KW-0378">Hydrolase</keyword>
<dbReference type="GO" id="GO:0019363">
    <property type="term" value="P:pyridine nucleotide biosynthetic process"/>
    <property type="evidence" value="ECO:0007669"/>
    <property type="project" value="UniProtKB-KW"/>
</dbReference>
<dbReference type="PANTHER" id="PTHR11080">
    <property type="entry name" value="PYRAZINAMIDASE/NICOTINAMIDASE"/>
    <property type="match status" value="1"/>
</dbReference>
<evidence type="ECO:0000256" key="3">
    <source>
        <dbReference type="ARBA" id="ARBA00022723"/>
    </source>
</evidence>
<evidence type="ECO:0000256" key="7">
    <source>
        <dbReference type="ARBA" id="ARBA00043224"/>
    </source>
</evidence>
<evidence type="ECO:0000256" key="4">
    <source>
        <dbReference type="ARBA" id="ARBA00022801"/>
    </source>
</evidence>
<evidence type="ECO:0000256" key="5">
    <source>
        <dbReference type="ARBA" id="ARBA00037900"/>
    </source>
</evidence>
<dbReference type="InterPro" id="IPR036380">
    <property type="entry name" value="Isochorismatase-like_sf"/>
</dbReference>
<reference evidence="9 10" key="2">
    <citation type="submission" date="2019-08" db="EMBL/GenBank/DDBJ databases">
        <title>Jejuicoccus antrihumi gen. nov., sp. nov., a new member of the family Dermacoccaceae isolated from a cave.</title>
        <authorList>
            <person name="Schumann P."/>
            <person name="Kim I.S."/>
        </authorList>
    </citation>
    <scope>NUCLEOTIDE SEQUENCE [LARGE SCALE GENOMIC DNA]</scope>
    <source>
        <strain evidence="9 10">C5-26</strain>
    </source>
</reference>
<keyword evidence="2" id="KW-0662">Pyridine nucleotide biosynthesis</keyword>
<dbReference type="PANTHER" id="PTHR11080:SF2">
    <property type="entry name" value="LD05707P"/>
    <property type="match status" value="1"/>
</dbReference>
<evidence type="ECO:0000256" key="2">
    <source>
        <dbReference type="ARBA" id="ARBA00022642"/>
    </source>
</evidence>
<dbReference type="RefSeq" id="WP_146317179.1">
    <property type="nucleotide sequence ID" value="NZ_VCQV01000017.1"/>
</dbReference>
<dbReference type="AlphaFoldDB" id="A0A563DZY6"/>
<dbReference type="InterPro" id="IPR052347">
    <property type="entry name" value="Isochorismatase_Nicotinamidase"/>
</dbReference>
<dbReference type="GO" id="GO:0008936">
    <property type="term" value="F:nicotinamidase activity"/>
    <property type="evidence" value="ECO:0007669"/>
    <property type="project" value="UniProtKB-EC"/>
</dbReference>